<dbReference type="CDD" id="cd16914">
    <property type="entry name" value="EcfT"/>
    <property type="match status" value="1"/>
</dbReference>
<dbReference type="GO" id="GO:0043190">
    <property type="term" value="C:ATP-binding cassette (ABC) transporter complex"/>
    <property type="evidence" value="ECO:0007669"/>
    <property type="project" value="InterPro"/>
</dbReference>
<keyword evidence="2" id="KW-1003">Cell membrane</keyword>
<dbReference type="PATRIC" id="fig|55758.3.peg.684"/>
<dbReference type="InterPro" id="IPR003339">
    <property type="entry name" value="ABC/ECF_trnsptr_transmembrane"/>
</dbReference>
<evidence type="ECO:0000256" key="4">
    <source>
        <dbReference type="ARBA" id="ARBA00022989"/>
    </source>
</evidence>
<keyword evidence="5 6" id="KW-0472">Membrane</keyword>
<dbReference type="Proteomes" id="UP000077066">
    <property type="component" value="Unassembled WGS sequence"/>
</dbReference>
<dbReference type="Pfam" id="PF02361">
    <property type="entry name" value="CbiQ"/>
    <property type="match status" value="1"/>
</dbReference>
<evidence type="ECO:0000256" key="2">
    <source>
        <dbReference type="ARBA" id="ARBA00022475"/>
    </source>
</evidence>
<dbReference type="EMBL" id="LWMT01000087">
    <property type="protein sequence ID" value="KZX15745.1"/>
    <property type="molecule type" value="Genomic_DNA"/>
</dbReference>
<evidence type="ECO:0000256" key="6">
    <source>
        <dbReference type="SAM" id="Phobius"/>
    </source>
</evidence>
<keyword evidence="8" id="KW-1185">Reference proteome</keyword>
<dbReference type="NCBIfam" id="TIGR02454">
    <property type="entry name" value="ECF_T_CbiQ"/>
    <property type="match status" value="1"/>
</dbReference>
<dbReference type="InterPro" id="IPR052770">
    <property type="entry name" value="Cobalt_transport_CbiQ"/>
</dbReference>
<evidence type="ECO:0000313" key="8">
    <source>
        <dbReference type="Proteomes" id="UP000077066"/>
    </source>
</evidence>
<dbReference type="STRING" id="55758.MBFIL_06090"/>
<dbReference type="PANTHER" id="PTHR43723:SF1">
    <property type="entry name" value="COBALT TRANSPORT PROTEIN CBIQ"/>
    <property type="match status" value="1"/>
</dbReference>
<evidence type="ECO:0000313" key="7">
    <source>
        <dbReference type="EMBL" id="KZX15745.1"/>
    </source>
</evidence>
<dbReference type="GO" id="GO:0006824">
    <property type="term" value="P:cobalt ion transport"/>
    <property type="evidence" value="ECO:0007669"/>
    <property type="project" value="InterPro"/>
</dbReference>
<dbReference type="InterPro" id="IPR012809">
    <property type="entry name" value="ECF_CbiQ"/>
</dbReference>
<dbReference type="AlphaFoldDB" id="A0A166DM53"/>
<feature type="transmembrane region" description="Helical" evidence="6">
    <location>
        <begin position="64"/>
        <end position="87"/>
    </location>
</feature>
<proteinExistence type="predicted"/>
<name>A0A166DM53_9EURY</name>
<sequence length="226" mass="25626">MALDIDFIAHNSNLKNFNPNFKVLISFIFILVTLIANSPIVSLIIFAATAILIILIAKTPIKDYLQFISIPLLFSIITCTFMLFFLGSGEIIYNTGIFNITIREDSLNLAYSTFLRIVACFQALGFLTLTTPIMETFNVLSKLKIPKIFLEISMLMYNSIFIFLKQFELMTNSQKTRLGYNGVKNSYRSLGLLVSNLFIKSLNRSEALQNSLDSRCYGGEFPVYEK</sequence>
<keyword evidence="4 6" id="KW-1133">Transmembrane helix</keyword>
<dbReference type="RefSeq" id="WP_066971392.1">
    <property type="nucleotide sequence ID" value="NZ_LWMT01000087.1"/>
</dbReference>
<gene>
    <name evidence="7" type="primary">cbiQ</name>
    <name evidence="7" type="ORF">MBFIL_06090</name>
</gene>
<dbReference type="PANTHER" id="PTHR43723">
    <property type="entry name" value="COBALT TRANSPORT PROTEIN CBIQ"/>
    <property type="match status" value="1"/>
</dbReference>
<protein>
    <submittedName>
        <fullName evidence="7">Cobalt transport protein CbiQ</fullName>
    </submittedName>
</protein>
<feature type="transmembrane region" description="Helical" evidence="6">
    <location>
        <begin position="107"/>
        <end position="127"/>
    </location>
</feature>
<comment type="subcellular location">
    <subcellularLocation>
        <location evidence="1">Cell membrane</location>
        <topology evidence="1">Multi-pass membrane protein</topology>
    </subcellularLocation>
</comment>
<evidence type="ECO:0000256" key="5">
    <source>
        <dbReference type="ARBA" id="ARBA00023136"/>
    </source>
</evidence>
<evidence type="ECO:0000256" key="3">
    <source>
        <dbReference type="ARBA" id="ARBA00022692"/>
    </source>
</evidence>
<feature type="transmembrane region" description="Helical" evidence="6">
    <location>
        <begin position="24"/>
        <end position="57"/>
    </location>
</feature>
<feature type="transmembrane region" description="Helical" evidence="6">
    <location>
        <begin position="148"/>
        <end position="167"/>
    </location>
</feature>
<comment type="caution">
    <text evidence="7">The sequence shown here is derived from an EMBL/GenBank/DDBJ whole genome shotgun (WGS) entry which is preliminary data.</text>
</comment>
<keyword evidence="3 6" id="KW-0812">Transmembrane</keyword>
<evidence type="ECO:0000256" key="1">
    <source>
        <dbReference type="ARBA" id="ARBA00004651"/>
    </source>
</evidence>
<reference evidence="7 8" key="1">
    <citation type="submission" date="2016-04" db="EMBL/GenBank/DDBJ databases">
        <title>Genome sequence of Methanobrevibacter filiformis DSM 11501.</title>
        <authorList>
            <person name="Poehlein A."/>
            <person name="Seedorf H."/>
            <person name="Daniel R."/>
        </authorList>
    </citation>
    <scope>NUCLEOTIDE SEQUENCE [LARGE SCALE GENOMIC DNA]</scope>
    <source>
        <strain evidence="7 8">DSM 11501</strain>
    </source>
</reference>
<accession>A0A166DM53</accession>
<dbReference type="OrthoDB" id="147966at2157"/>
<organism evidence="7 8">
    <name type="scientific">Methanobrevibacter filiformis</name>
    <dbReference type="NCBI Taxonomy" id="55758"/>
    <lineage>
        <taxon>Archaea</taxon>
        <taxon>Methanobacteriati</taxon>
        <taxon>Methanobacteriota</taxon>
        <taxon>Methanomada group</taxon>
        <taxon>Methanobacteria</taxon>
        <taxon>Methanobacteriales</taxon>
        <taxon>Methanobacteriaceae</taxon>
        <taxon>Methanobrevibacter</taxon>
    </lineage>
</organism>